<proteinExistence type="predicted"/>
<dbReference type="InterPro" id="IPR036249">
    <property type="entry name" value="Thioredoxin-like_sf"/>
</dbReference>
<reference evidence="2 3" key="1">
    <citation type="submission" date="2016-10" db="EMBL/GenBank/DDBJ databases">
        <authorList>
            <person name="de Groot N.N."/>
        </authorList>
    </citation>
    <scope>NUCLEOTIDE SEQUENCE [LARGE SCALE GENOMIC DNA]</scope>
    <source>
        <strain evidence="2 3">DSM 21001</strain>
    </source>
</reference>
<dbReference type="Proteomes" id="UP000199024">
    <property type="component" value="Unassembled WGS sequence"/>
</dbReference>
<dbReference type="InterPro" id="IPR013766">
    <property type="entry name" value="Thioredoxin_domain"/>
</dbReference>
<dbReference type="PROSITE" id="PS51352">
    <property type="entry name" value="THIOREDOXIN_2"/>
    <property type="match status" value="1"/>
</dbReference>
<evidence type="ECO:0000259" key="1">
    <source>
        <dbReference type="PROSITE" id="PS51352"/>
    </source>
</evidence>
<gene>
    <name evidence="2" type="ORF">SAMN05421771_4060</name>
</gene>
<dbReference type="AlphaFoldDB" id="A0A1I6N036"/>
<dbReference type="Gene3D" id="3.40.30.10">
    <property type="entry name" value="Glutaredoxin"/>
    <property type="match status" value="1"/>
</dbReference>
<dbReference type="PANTHER" id="PTHR32234">
    <property type="entry name" value="THIOL:DISULFIDE INTERCHANGE PROTEIN DSBD"/>
    <property type="match status" value="1"/>
</dbReference>
<evidence type="ECO:0000313" key="3">
    <source>
        <dbReference type="Proteomes" id="UP000199024"/>
    </source>
</evidence>
<dbReference type="GO" id="GO:0045454">
    <property type="term" value="P:cell redox homeostasis"/>
    <property type="evidence" value="ECO:0007669"/>
    <property type="project" value="TreeGrafter"/>
</dbReference>
<evidence type="ECO:0000313" key="2">
    <source>
        <dbReference type="EMBL" id="SFS21148.1"/>
    </source>
</evidence>
<dbReference type="STRING" id="474950.SAMN05421771_4060"/>
<name>A0A1I6N036_9BACT</name>
<feature type="domain" description="Thioredoxin" evidence="1">
    <location>
        <begin position="58"/>
        <end position="207"/>
    </location>
</feature>
<protein>
    <submittedName>
        <fullName evidence="2">Thioredoxin-like</fullName>
    </submittedName>
</protein>
<dbReference type="SUPFAM" id="SSF52833">
    <property type="entry name" value="Thioredoxin-like"/>
    <property type="match status" value="1"/>
</dbReference>
<dbReference type="Pfam" id="PF13899">
    <property type="entry name" value="Thioredoxin_7"/>
    <property type="match status" value="1"/>
</dbReference>
<accession>A0A1I6N036</accession>
<keyword evidence="3" id="KW-1185">Reference proteome</keyword>
<sequence>MGHRVHWRYKIRGMASRSKPAPRKGNPLPWIVVLAFVAAAATFFFLHKSGTAAVDAPSTAPVAAPQAEAPAPRVLPRNHIYDESADPRVDIAAALKKAKAEHKRVIVDFGGDWCGDCQVLDLYFHQAPNDALLAENFVLVHVFVTHAMEDNHDVAVKYEVPLKKGVPALAVLDAQGKLIHSQTAGEFENMRNMESASVTDFLNRWKA</sequence>
<dbReference type="EMBL" id="FOZL01000002">
    <property type="protein sequence ID" value="SFS21148.1"/>
    <property type="molecule type" value="Genomic_DNA"/>
</dbReference>
<dbReference type="PANTHER" id="PTHR32234:SF0">
    <property type="entry name" value="THIOL:DISULFIDE INTERCHANGE PROTEIN DSBD"/>
    <property type="match status" value="1"/>
</dbReference>
<dbReference type="GO" id="GO:0015035">
    <property type="term" value="F:protein-disulfide reductase activity"/>
    <property type="evidence" value="ECO:0007669"/>
    <property type="project" value="TreeGrafter"/>
</dbReference>
<organism evidence="2 3">
    <name type="scientific">Granulicella pectinivorans</name>
    <dbReference type="NCBI Taxonomy" id="474950"/>
    <lineage>
        <taxon>Bacteria</taxon>
        <taxon>Pseudomonadati</taxon>
        <taxon>Acidobacteriota</taxon>
        <taxon>Terriglobia</taxon>
        <taxon>Terriglobales</taxon>
        <taxon>Acidobacteriaceae</taxon>
        <taxon>Granulicella</taxon>
    </lineage>
</organism>